<dbReference type="Gene3D" id="3.30.1370.110">
    <property type="match status" value="1"/>
</dbReference>
<dbReference type="Pfam" id="PF01713">
    <property type="entry name" value="Smr"/>
    <property type="match status" value="1"/>
</dbReference>
<comment type="caution">
    <text evidence="3">The sequence shown here is derived from an EMBL/GenBank/DDBJ whole genome shotgun (WGS) entry which is preliminary data.</text>
</comment>
<accession>A0A4Q2RKB1</accession>
<dbReference type="InterPro" id="IPR002625">
    <property type="entry name" value="Smr_dom"/>
</dbReference>
<dbReference type="EMBL" id="QYBC01000002">
    <property type="protein sequence ID" value="RYB07029.1"/>
    <property type="molecule type" value="Genomic_DNA"/>
</dbReference>
<dbReference type="PANTHER" id="PTHR35562:SF2">
    <property type="entry name" value="DNA ENDONUCLEASE SMRA-RELATED"/>
    <property type="match status" value="1"/>
</dbReference>
<keyword evidence="4" id="KW-1185">Reference proteome</keyword>
<dbReference type="SMART" id="SM00463">
    <property type="entry name" value="SMR"/>
    <property type="match status" value="1"/>
</dbReference>
<evidence type="ECO:0000313" key="4">
    <source>
        <dbReference type="Proteomes" id="UP000289411"/>
    </source>
</evidence>
<name>A0A4Q2RKB1_9HYPH</name>
<dbReference type="PROSITE" id="PS50828">
    <property type="entry name" value="SMR"/>
    <property type="match status" value="1"/>
</dbReference>
<feature type="region of interest" description="Disordered" evidence="1">
    <location>
        <begin position="23"/>
        <end position="53"/>
    </location>
</feature>
<organism evidence="3 4">
    <name type="scientific">Lichenibacterium ramalinae</name>
    <dbReference type="NCBI Taxonomy" id="2316527"/>
    <lineage>
        <taxon>Bacteria</taxon>
        <taxon>Pseudomonadati</taxon>
        <taxon>Pseudomonadota</taxon>
        <taxon>Alphaproteobacteria</taxon>
        <taxon>Hyphomicrobiales</taxon>
        <taxon>Lichenihabitantaceae</taxon>
        <taxon>Lichenibacterium</taxon>
    </lineage>
</organism>
<dbReference type="PANTHER" id="PTHR35562">
    <property type="entry name" value="DNA ENDONUCLEASE SMRA-RELATED"/>
    <property type="match status" value="1"/>
</dbReference>
<evidence type="ECO:0000313" key="3">
    <source>
        <dbReference type="EMBL" id="RYB07029.1"/>
    </source>
</evidence>
<reference evidence="3 4" key="1">
    <citation type="submission" date="2018-09" db="EMBL/GenBank/DDBJ databases">
        <authorList>
            <person name="Grouzdev D.S."/>
            <person name="Krutkina M.S."/>
        </authorList>
    </citation>
    <scope>NUCLEOTIDE SEQUENCE [LARGE SCALE GENOMIC DNA]</scope>
    <source>
        <strain evidence="3 4">RmlP001</strain>
    </source>
</reference>
<dbReference type="OrthoDB" id="7165597at2"/>
<feature type="compositionally biased region" description="Low complexity" evidence="1">
    <location>
        <begin position="28"/>
        <end position="43"/>
    </location>
</feature>
<dbReference type="SUPFAM" id="SSF160443">
    <property type="entry name" value="SMR domain-like"/>
    <property type="match status" value="1"/>
</dbReference>
<dbReference type="Proteomes" id="UP000289411">
    <property type="component" value="Unassembled WGS sequence"/>
</dbReference>
<evidence type="ECO:0000256" key="1">
    <source>
        <dbReference type="SAM" id="MobiDB-lite"/>
    </source>
</evidence>
<proteinExistence type="predicted"/>
<feature type="compositionally biased region" description="Pro residues" evidence="1">
    <location>
        <begin position="44"/>
        <end position="53"/>
    </location>
</feature>
<dbReference type="RefSeq" id="WP_129217572.1">
    <property type="nucleotide sequence ID" value="NZ_QYBC01000002.1"/>
</dbReference>
<dbReference type="InterPro" id="IPR036063">
    <property type="entry name" value="Smr_dom_sf"/>
</dbReference>
<evidence type="ECO:0000259" key="2">
    <source>
        <dbReference type="PROSITE" id="PS50828"/>
    </source>
</evidence>
<protein>
    <recommendedName>
        <fullName evidence="2">Smr domain-containing protein</fullName>
    </recommendedName>
</protein>
<dbReference type="AlphaFoldDB" id="A0A4Q2RKB1"/>
<gene>
    <name evidence="3" type="ORF">D3272_02825</name>
</gene>
<feature type="domain" description="Smr" evidence="2">
    <location>
        <begin position="96"/>
        <end position="185"/>
    </location>
</feature>
<reference evidence="3 4" key="2">
    <citation type="submission" date="2019-02" db="EMBL/GenBank/DDBJ databases">
        <title>'Lichenibacterium ramalinii' gen. nov. sp. nov., 'Lichenibacterium minor' gen. nov. sp. nov.</title>
        <authorList>
            <person name="Pankratov T."/>
        </authorList>
    </citation>
    <scope>NUCLEOTIDE SEQUENCE [LARGE SCALE GENOMIC DNA]</scope>
    <source>
        <strain evidence="3 4">RmlP001</strain>
    </source>
</reference>
<sequence length="191" mass="20765">MRIRRLTGAEIDVWRRVAETVTPRPGSLLPAAPETAPETLPAPVKAPHPAPPAPVRSYTAASYVAPVSVPKPPPVGLERRYKRRVADGRIPVEAVLDLHGMTQSQAHSALHRFLLGAQRDGARLVIVVTGKGVKERGRWDAAEPGVLRRAVPFWLRDARLREIVVGFEEAALGHGGAGALYVRLRRPSTTL</sequence>